<name>A2FFL8_TRIV3</name>
<dbReference type="InterPro" id="IPR036427">
    <property type="entry name" value="Bromodomain-like_sf"/>
</dbReference>
<evidence type="ECO:0000313" key="5">
    <source>
        <dbReference type="Proteomes" id="UP000001542"/>
    </source>
</evidence>
<evidence type="ECO:0000313" key="4">
    <source>
        <dbReference type="EMBL" id="EAX96297.1"/>
    </source>
</evidence>
<organism evidence="4 5">
    <name type="scientific">Trichomonas vaginalis (strain ATCC PRA-98 / G3)</name>
    <dbReference type="NCBI Taxonomy" id="412133"/>
    <lineage>
        <taxon>Eukaryota</taxon>
        <taxon>Metamonada</taxon>
        <taxon>Parabasalia</taxon>
        <taxon>Trichomonadida</taxon>
        <taxon>Trichomonadidae</taxon>
        <taxon>Trichomonas</taxon>
    </lineage>
</organism>
<dbReference type="VEuPathDB" id="TrichDB:TVAGG3_1007960"/>
<dbReference type="InterPro" id="IPR018359">
    <property type="entry name" value="Bromodomain_CS"/>
</dbReference>
<reference evidence="4" key="1">
    <citation type="submission" date="2006-10" db="EMBL/GenBank/DDBJ databases">
        <authorList>
            <person name="Amadeo P."/>
            <person name="Zhao Q."/>
            <person name="Wortman J."/>
            <person name="Fraser-Liggett C."/>
            <person name="Carlton J."/>
        </authorList>
    </citation>
    <scope>NUCLEOTIDE SEQUENCE</scope>
    <source>
        <strain evidence="4">G3</strain>
    </source>
</reference>
<dbReference type="PROSITE" id="PS50014">
    <property type="entry name" value="BROMODOMAIN_2"/>
    <property type="match status" value="1"/>
</dbReference>
<dbReference type="Gene3D" id="1.20.920.10">
    <property type="entry name" value="Bromodomain-like"/>
    <property type="match status" value="1"/>
</dbReference>
<reference evidence="4" key="2">
    <citation type="journal article" date="2007" name="Science">
        <title>Draft genome sequence of the sexually transmitted pathogen Trichomonas vaginalis.</title>
        <authorList>
            <person name="Carlton J.M."/>
            <person name="Hirt R.P."/>
            <person name="Silva J.C."/>
            <person name="Delcher A.L."/>
            <person name="Schatz M."/>
            <person name="Zhao Q."/>
            <person name="Wortman J.R."/>
            <person name="Bidwell S.L."/>
            <person name="Alsmark U.C.M."/>
            <person name="Besteiro S."/>
            <person name="Sicheritz-Ponten T."/>
            <person name="Noel C.J."/>
            <person name="Dacks J.B."/>
            <person name="Foster P.G."/>
            <person name="Simillion C."/>
            <person name="Van de Peer Y."/>
            <person name="Miranda-Saavedra D."/>
            <person name="Barton G.J."/>
            <person name="Westrop G.D."/>
            <person name="Mueller S."/>
            <person name="Dessi D."/>
            <person name="Fiori P.L."/>
            <person name="Ren Q."/>
            <person name="Paulsen I."/>
            <person name="Zhang H."/>
            <person name="Bastida-Corcuera F.D."/>
            <person name="Simoes-Barbosa A."/>
            <person name="Brown M.T."/>
            <person name="Hayes R.D."/>
            <person name="Mukherjee M."/>
            <person name="Okumura C.Y."/>
            <person name="Schneider R."/>
            <person name="Smith A.J."/>
            <person name="Vanacova S."/>
            <person name="Villalvazo M."/>
            <person name="Haas B.J."/>
            <person name="Pertea M."/>
            <person name="Feldblyum T.V."/>
            <person name="Utterback T.R."/>
            <person name="Shu C.L."/>
            <person name="Osoegawa K."/>
            <person name="de Jong P.J."/>
            <person name="Hrdy I."/>
            <person name="Horvathova L."/>
            <person name="Zubacova Z."/>
            <person name="Dolezal P."/>
            <person name="Malik S.B."/>
            <person name="Logsdon J.M. Jr."/>
            <person name="Henze K."/>
            <person name="Gupta A."/>
            <person name="Wang C.C."/>
            <person name="Dunne R.L."/>
            <person name="Upcroft J.A."/>
            <person name="Upcroft P."/>
            <person name="White O."/>
            <person name="Salzberg S.L."/>
            <person name="Tang P."/>
            <person name="Chiu C.-H."/>
            <person name="Lee Y.-S."/>
            <person name="Embley T.M."/>
            <person name="Coombs G.H."/>
            <person name="Mottram J.C."/>
            <person name="Tachezy J."/>
            <person name="Fraser-Liggett C.M."/>
            <person name="Johnson P.J."/>
        </authorList>
    </citation>
    <scope>NUCLEOTIDE SEQUENCE [LARGE SCALE GENOMIC DNA]</scope>
    <source>
        <strain evidence="4">G3</strain>
    </source>
</reference>
<dbReference type="EMBL" id="DS113765">
    <property type="protein sequence ID" value="EAX96297.1"/>
    <property type="molecule type" value="Genomic_DNA"/>
</dbReference>
<sequence length="152" mass="17512">MGELTPIELAYIKEKTEALYDHPLACIFRHPVDPEHDAPDYLDVISHPMDLGTVKEKLNKGGYKTSADWYKEVSLVWANAKKYNNSKQSLIWMAADILQKEAAEYYSHIPKTEIDQWSLKIFELSKEIEHLLSIAPHESIIHAQPELLQKVQ</sequence>
<protein>
    <submittedName>
        <fullName evidence="4">Bromodomain containing protein</fullName>
    </submittedName>
</protein>
<dbReference type="AlphaFoldDB" id="A2FFL8"/>
<evidence type="ECO:0000256" key="2">
    <source>
        <dbReference type="PROSITE-ProRule" id="PRU00035"/>
    </source>
</evidence>
<dbReference type="PROSITE" id="PS00633">
    <property type="entry name" value="BROMODOMAIN_1"/>
    <property type="match status" value="1"/>
</dbReference>
<dbReference type="PANTHER" id="PTHR45926">
    <property type="entry name" value="OSJNBA0053K19.4 PROTEIN"/>
    <property type="match status" value="1"/>
</dbReference>
<dbReference type="RefSeq" id="XP_001309227.1">
    <property type="nucleotide sequence ID" value="XM_001309226.1"/>
</dbReference>
<proteinExistence type="predicted"/>
<dbReference type="SMR" id="A2FFL8"/>
<dbReference type="PRINTS" id="PR00503">
    <property type="entry name" value="BROMODOMAIN"/>
</dbReference>
<dbReference type="SMART" id="SM00297">
    <property type="entry name" value="BROMO"/>
    <property type="match status" value="1"/>
</dbReference>
<dbReference type="OrthoDB" id="21449at2759"/>
<dbReference type="VEuPathDB" id="TrichDB:TVAG_264210"/>
<dbReference type="eggNOG" id="KOG0644">
    <property type="taxonomic scope" value="Eukaryota"/>
</dbReference>
<dbReference type="CDD" id="cd04369">
    <property type="entry name" value="Bromodomain"/>
    <property type="match status" value="1"/>
</dbReference>
<dbReference type="Pfam" id="PF00439">
    <property type="entry name" value="Bromodomain"/>
    <property type="match status" value="1"/>
</dbReference>
<dbReference type="KEGG" id="tva:4754067"/>
<dbReference type="InterPro" id="IPR001487">
    <property type="entry name" value="Bromodomain"/>
</dbReference>
<accession>A2FFL8</accession>
<dbReference type="Proteomes" id="UP000001542">
    <property type="component" value="Unassembled WGS sequence"/>
</dbReference>
<evidence type="ECO:0000259" key="3">
    <source>
        <dbReference type="PROSITE" id="PS50014"/>
    </source>
</evidence>
<keyword evidence="5" id="KW-1185">Reference proteome</keyword>
<dbReference type="SUPFAM" id="SSF47370">
    <property type="entry name" value="Bromodomain"/>
    <property type="match status" value="1"/>
</dbReference>
<evidence type="ECO:0000256" key="1">
    <source>
        <dbReference type="ARBA" id="ARBA00023117"/>
    </source>
</evidence>
<keyword evidence="1 2" id="KW-0103">Bromodomain</keyword>
<dbReference type="InParanoid" id="A2FFL8"/>
<feature type="domain" description="Bromo" evidence="3">
    <location>
        <begin position="20"/>
        <end position="91"/>
    </location>
</feature>
<gene>
    <name evidence="4" type="ORF">TVAG_264210</name>
</gene>
<dbReference type="STRING" id="5722.A2FFL8"/>